<comment type="subcellular location">
    <subcellularLocation>
        <location evidence="3 16">Cytoplasm</location>
    </subcellularLocation>
</comment>
<evidence type="ECO:0000256" key="13">
    <source>
        <dbReference type="ARBA" id="ARBA00022993"/>
    </source>
</evidence>
<evidence type="ECO:0000256" key="12">
    <source>
        <dbReference type="ARBA" id="ARBA00022958"/>
    </source>
</evidence>
<dbReference type="SUPFAM" id="SSF53067">
    <property type="entry name" value="Actin-like ATPase domain"/>
    <property type="match status" value="2"/>
</dbReference>
<dbReference type="Gene3D" id="3.30.420.40">
    <property type="match status" value="2"/>
</dbReference>
<evidence type="ECO:0000256" key="9">
    <source>
        <dbReference type="ARBA" id="ARBA00022741"/>
    </source>
</evidence>
<keyword evidence="13 16" id="KW-0173">Coenzyme A biosynthesis</keyword>
<sequence length="241" mass="25940">MSVILEIDIGNTFLKWRLRDLSSGCLRSGRVLTGEALGSLVSEWGQGIDEVWIGSVAADEVNRSLTDLLLANGFPSPRFARTEAAAAGVINSYDNPAFLGVDRWLAMLAARQRAAGACCVVDCGSAITIDYLAADGRHMGGYILPGMRLLQRALLGNTARVFVDRPLAVFDPSPGRNTSDAVTHGADFMFDAIQLRLKQSLDPQVALYITGGDGELFQRLLGRGEWVPDLVLDGLQFALEG</sequence>
<dbReference type="PANTHER" id="PTHR34265:SF1">
    <property type="entry name" value="TYPE III PANTOTHENATE KINASE"/>
    <property type="match status" value="1"/>
</dbReference>
<feature type="binding site" evidence="16">
    <location>
        <position position="125"/>
    </location>
    <ligand>
        <name>ATP</name>
        <dbReference type="ChEBI" id="CHEBI:30616"/>
    </ligand>
</feature>
<evidence type="ECO:0000256" key="14">
    <source>
        <dbReference type="ARBA" id="ARBA00038036"/>
    </source>
</evidence>
<dbReference type="EMBL" id="BMIJ01000009">
    <property type="protein sequence ID" value="GGC09775.1"/>
    <property type="molecule type" value="Genomic_DNA"/>
</dbReference>
<comment type="function">
    <text evidence="16">Catalyzes the phosphorylation of pantothenate (Pan), the first step in CoA biosynthesis.</text>
</comment>
<dbReference type="InterPro" id="IPR043129">
    <property type="entry name" value="ATPase_NBD"/>
</dbReference>
<dbReference type="PANTHER" id="PTHR34265">
    <property type="entry name" value="TYPE III PANTOTHENATE KINASE"/>
    <property type="match status" value="1"/>
</dbReference>
<evidence type="ECO:0000313" key="18">
    <source>
        <dbReference type="Proteomes" id="UP000629025"/>
    </source>
</evidence>
<keyword evidence="16" id="KW-0479">Metal-binding</keyword>
<keyword evidence="7 16" id="KW-0963">Cytoplasm</keyword>
<organism evidence="17 18">
    <name type="scientific">Marinobacterium zhoushanense</name>
    <dbReference type="NCBI Taxonomy" id="1679163"/>
    <lineage>
        <taxon>Bacteria</taxon>
        <taxon>Pseudomonadati</taxon>
        <taxon>Pseudomonadota</taxon>
        <taxon>Gammaproteobacteria</taxon>
        <taxon>Oceanospirillales</taxon>
        <taxon>Oceanospirillaceae</taxon>
        <taxon>Marinobacterium</taxon>
    </lineage>
</organism>
<comment type="similarity">
    <text evidence="14 16">Belongs to the type III pantothenate kinase family.</text>
</comment>
<keyword evidence="8 16" id="KW-0808">Transferase</keyword>
<evidence type="ECO:0000256" key="8">
    <source>
        <dbReference type="ARBA" id="ARBA00022679"/>
    </source>
</evidence>
<evidence type="ECO:0000256" key="6">
    <source>
        <dbReference type="ARBA" id="ARBA00012102"/>
    </source>
</evidence>
<evidence type="ECO:0000256" key="3">
    <source>
        <dbReference type="ARBA" id="ARBA00004496"/>
    </source>
</evidence>
<evidence type="ECO:0000256" key="15">
    <source>
        <dbReference type="ARBA" id="ARBA00040883"/>
    </source>
</evidence>
<evidence type="ECO:0000256" key="4">
    <source>
        <dbReference type="ARBA" id="ARBA00005225"/>
    </source>
</evidence>
<comment type="pathway">
    <text evidence="4 16">Cofactor biosynthesis; coenzyme A biosynthesis; CoA from (R)-pantothenate: step 1/5.</text>
</comment>
<dbReference type="GO" id="GO:0016301">
    <property type="term" value="F:kinase activity"/>
    <property type="evidence" value="ECO:0007669"/>
    <property type="project" value="UniProtKB-KW"/>
</dbReference>
<dbReference type="CDD" id="cd24015">
    <property type="entry name" value="ASKHA_NBD_PanK-III"/>
    <property type="match status" value="1"/>
</dbReference>
<dbReference type="EC" id="2.7.1.33" evidence="6 16"/>
<evidence type="ECO:0000256" key="7">
    <source>
        <dbReference type="ARBA" id="ARBA00022490"/>
    </source>
</evidence>
<keyword evidence="11 16" id="KW-0067">ATP-binding</keyword>
<comment type="catalytic activity">
    <reaction evidence="1 16">
        <text>(R)-pantothenate + ATP = (R)-4'-phosphopantothenate + ADP + H(+)</text>
        <dbReference type="Rhea" id="RHEA:16373"/>
        <dbReference type="ChEBI" id="CHEBI:10986"/>
        <dbReference type="ChEBI" id="CHEBI:15378"/>
        <dbReference type="ChEBI" id="CHEBI:29032"/>
        <dbReference type="ChEBI" id="CHEBI:30616"/>
        <dbReference type="ChEBI" id="CHEBI:456216"/>
        <dbReference type="EC" id="2.7.1.33"/>
    </reaction>
</comment>
<evidence type="ECO:0000256" key="10">
    <source>
        <dbReference type="ARBA" id="ARBA00022777"/>
    </source>
</evidence>
<feature type="binding site" evidence="16">
    <location>
        <begin position="8"/>
        <end position="15"/>
    </location>
    <ligand>
        <name>ATP</name>
        <dbReference type="ChEBI" id="CHEBI:30616"/>
    </ligand>
</feature>
<dbReference type="Pfam" id="PF03309">
    <property type="entry name" value="Pan_kinase"/>
    <property type="match status" value="1"/>
</dbReference>
<gene>
    <name evidence="16 17" type="primary">coaX</name>
    <name evidence="17" type="ORF">GCM10011352_40350</name>
</gene>
<evidence type="ECO:0000256" key="2">
    <source>
        <dbReference type="ARBA" id="ARBA00001958"/>
    </source>
</evidence>
<protein>
    <recommendedName>
        <fullName evidence="15 16">Type III pantothenate kinase</fullName>
        <ecNumber evidence="6 16">2.7.1.33</ecNumber>
    </recommendedName>
    <alternativeName>
        <fullName evidence="16">PanK-III</fullName>
    </alternativeName>
    <alternativeName>
        <fullName evidence="16">Pantothenic acid kinase</fullName>
    </alternativeName>
</protein>
<keyword evidence="12 16" id="KW-0630">Potassium</keyword>
<feature type="binding site" evidence="16">
    <location>
        <begin position="100"/>
        <end position="103"/>
    </location>
    <ligand>
        <name>substrate</name>
    </ligand>
</feature>
<evidence type="ECO:0000256" key="1">
    <source>
        <dbReference type="ARBA" id="ARBA00001206"/>
    </source>
</evidence>
<comment type="cofactor">
    <cofactor evidence="16">
        <name>NH4(+)</name>
        <dbReference type="ChEBI" id="CHEBI:28938"/>
    </cofactor>
    <cofactor evidence="16">
        <name>K(+)</name>
        <dbReference type="ChEBI" id="CHEBI:29103"/>
    </cofactor>
    <text evidence="16">A monovalent cation. Ammonium or potassium.</text>
</comment>
<dbReference type="InterPro" id="IPR004619">
    <property type="entry name" value="Type_III_PanK"/>
</dbReference>
<feature type="binding site" evidence="16">
    <location>
        <position position="122"/>
    </location>
    <ligand>
        <name>K(+)</name>
        <dbReference type="ChEBI" id="CHEBI:29103"/>
    </ligand>
</feature>
<feature type="binding site" evidence="16">
    <location>
        <position position="178"/>
    </location>
    <ligand>
        <name>substrate</name>
    </ligand>
</feature>
<evidence type="ECO:0000256" key="11">
    <source>
        <dbReference type="ARBA" id="ARBA00022840"/>
    </source>
</evidence>
<evidence type="ECO:0000256" key="16">
    <source>
        <dbReference type="HAMAP-Rule" id="MF_01274"/>
    </source>
</evidence>
<keyword evidence="18" id="KW-1185">Reference proteome</keyword>
<name>A0ABQ1KXW5_9GAMM</name>
<reference evidence="18" key="1">
    <citation type="journal article" date="2019" name="Int. J. Syst. Evol. Microbiol.">
        <title>The Global Catalogue of Microorganisms (GCM) 10K type strain sequencing project: providing services to taxonomists for standard genome sequencing and annotation.</title>
        <authorList>
            <consortium name="The Broad Institute Genomics Platform"/>
            <consortium name="The Broad Institute Genome Sequencing Center for Infectious Disease"/>
            <person name="Wu L."/>
            <person name="Ma J."/>
        </authorList>
    </citation>
    <scope>NUCLEOTIDE SEQUENCE [LARGE SCALE GENOMIC DNA]</scope>
    <source>
        <strain evidence="18">CGMCC 1.15341</strain>
    </source>
</reference>
<accession>A0ABQ1KXW5</accession>
<proteinExistence type="inferred from homology"/>
<feature type="active site" description="Proton acceptor" evidence="16">
    <location>
        <position position="102"/>
    </location>
</feature>
<keyword evidence="10 16" id="KW-0418">Kinase</keyword>
<comment type="caution">
    <text evidence="17">The sequence shown here is derived from an EMBL/GenBank/DDBJ whole genome shotgun (WGS) entry which is preliminary data.</text>
</comment>
<evidence type="ECO:0000313" key="17">
    <source>
        <dbReference type="EMBL" id="GGC09775.1"/>
    </source>
</evidence>
<dbReference type="HAMAP" id="MF_01274">
    <property type="entry name" value="Pantothen_kinase_3"/>
    <property type="match status" value="1"/>
</dbReference>
<comment type="cofactor">
    <cofactor evidence="2">
        <name>K(+)</name>
        <dbReference type="ChEBI" id="CHEBI:29103"/>
    </cofactor>
</comment>
<keyword evidence="9 16" id="KW-0547">Nucleotide-binding</keyword>
<evidence type="ECO:0000256" key="5">
    <source>
        <dbReference type="ARBA" id="ARBA00011738"/>
    </source>
</evidence>
<comment type="subunit">
    <text evidence="5 16">Homodimer.</text>
</comment>
<feature type="binding site" evidence="16">
    <location>
        <position position="93"/>
    </location>
    <ligand>
        <name>substrate</name>
    </ligand>
</feature>
<dbReference type="NCBIfam" id="TIGR00671">
    <property type="entry name" value="baf"/>
    <property type="match status" value="1"/>
</dbReference>
<dbReference type="RefSeq" id="WP_229680867.1">
    <property type="nucleotide sequence ID" value="NZ_BMIJ01000009.1"/>
</dbReference>
<dbReference type="Proteomes" id="UP000629025">
    <property type="component" value="Unassembled WGS sequence"/>
</dbReference>